<dbReference type="EMBL" id="CAKLPX010000004">
    <property type="protein sequence ID" value="CAH0992886.1"/>
    <property type="molecule type" value="Genomic_DNA"/>
</dbReference>
<evidence type="ECO:0000256" key="5">
    <source>
        <dbReference type="HAMAP-Rule" id="MF_00821"/>
    </source>
</evidence>
<accession>A0ABM9AI35</accession>
<keyword evidence="4 5" id="KW-0811">Translocation</keyword>
<dbReference type="InterPro" id="IPR003708">
    <property type="entry name" value="SecB"/>
</dbReference>
<dbReference type="Gene3D" id="3.10.420.10">
    <property type="entry name" value="SecB-like"/>
    <property type="match status" value="1"/>
</dbReference>
<organism evidence="6 7">
    <name type="scientific">Sinobacterium norvegicum</name>
    <dbReference type="NCBI Taxonomy" id="1641715"/>
    <lineage>
        <taxon>Bacteria</taxon>
        <taxon>Pseudomonadati</taxon>
        <taxon>Pseudomonadota</taxon>
        <taxon>Gammaproteobacteria</taxon>
        <taxon>Cellvibrionales</taxon>
        <taxon>Spongiibacteraceae</taxon>
        <taxon>Sinobacterium</taxon>
    </lineage>
</organism>
<gene>
    <name evidence="5 6" type="primary">secB</name>
    <name evidence="6" type="ORF">SIN8267_03024</name>
</gene>
<evidence type="ECO:0000313" key="6">
    <source>
        <dbReference type="EMBL" id="CAH0992886.1"/>
    </source>
</evidence>
<reference evidence="6" key="1">
    <citation type="submission" date="2021-12" db="EMBL/GenBank/DDBJ databases">
        <authorList>
            <person name="Rodrigo-Torres L."/>
            <person name="Arahal R. D."/>
            <person name="Lucena T."/>
        </authorList>
    </citation>
    <scope>NUCLEOTIDE SEQUENCE</scope>
    <source>
        <strain evidence="6">CECT 8267</strain>
    </source>
</reference>
<dbReference type="NCBIfam" id="TIGR00809">
    <property type="entry name" value="secB"/>
    <property type="match status" value="1"/>
</dbReference>
<dbReference type="PANTHER" id="PTHR36918:SF1">
    <property type="entry name" value="PROTEIN-EXPORT PROTEIN SECB"/>
    <property type="match status" value="1"/>
</dbReference>
<evidence type="ECO:0000313" key="7">
    <source>
        <dbReference type="Proteomes" id="UP000838100"/>
    </source>
</evidence>
<dbReference type="InterPro" id="IPR035958">
    <property type="entry name" value="SecB-like_sf"/>
</dbReference>
<comment type="function">
    <text evidence="5">One of the proteins required for the normal export of preproteins out of the cell cytoplasm. It is a molecular chaperone that binds to a subset of precursor proteins, maintaining them in a translocation-competent state. It also specifically binds to its receptor SecA.</text>
</comment>
<dbReference type="Pfam" id="PF02556">
    <property type="entry name" value="SecB"/>
    <property type="match status" value="1"/>
</dbReference>
<dbReference type="PANTHER" id="PTHR36918">
    <property type="match status" value="1"/>
</dbReference>
<protein>
    <recommendedName>
        <fullName evidence="5">Protein-export protein SecB</fullName>
    </recommendedName>
</protein>
<evidence type="ECO:0000256" key="4">
    <source>
        <dbReference type="ARBA" id="ARBA00023010"/>
    </source>
</evidence>
<dbReference type="RefSeq" id="WP_237445573.1">
    <property type="nucleotide sequence ID" value="NZ_CAKLPX010000004.1"/>
</dbReference>
<evidence type="ECO:0000256" key="3">
    <source>
        <dbReference type="ARBA" id="ARBA00022927"/>
    </source>
</evidence>
<dbReference type="Proteomes" id="UP000838100">
    <property type="component" value="Unassembled WGS sequence"/>
</dbReference>
<dbReference type="PRINTS" id="PR01594">
    <property type="entry name" value="SECBCHAPRONE"/>
</dbReference>
<keyword evidence="3 5" id="KW-0653">Protein transport</keyword>
<evidence type="ECO:0000256" key="1">
    <source>
        <dbReference type="ARBA" id="ARBA00009990"/>
    </source>
</evidence>
<comment type="similarity">
    <text evidence="1 5">Belongs to the SecB family.</text>
</comment>
<comment type="subunit">
    <text evidence="5">Homotetramer, a dimer of dimers. One homotetramer interacts with 1 SecA dimer.</text>
</comment>
<comment type="subcellular location">
    <subcellularLocation>
        <location evidence="5">Cytoplasm</location>
    </subcellularLocation>
</comment>
<evidence type="ECO:0000256" key="2">
    <source>
        <dbReference type="ARBA" id="ARBA00022448"/>
    </source>
</evidence>
<keyword evidence="2 5" id="KW-0813">Transport</keyword>
<keyword evidence="5" id="KW-0963">Cytoplasm</keyword>
<dbReference type="HAMAP" id="MF_00821">
    <property type="entry name" value="SecB"/>
    <property type="match status" value="1"/>
</dbReference>
<sequence length="156" mass="17386">MAEENQAAANGPEGQQFALQRIFIKDLSFEAPQGSKAFTQQWRPQVNLDLNTRNSKLDDDNYEVVLTLTVTAKQEDETAFLVEVQQGGIFLCKGLEGEQLHQVLGSLCPSILFPYARETIDSLVVKGSFPPLMVAPVNFEALYQQALVKQDEQKPN</sequence>
<dbReference type="SUPFAM" id="SSF54611">
    <property type="entry name" value="SecB-like"/>
    <property type="match status" value="1"/>
</dbReference>
<keyword evidence="5" id="KW-0143">Chaperone</keyword>
<dbReference type="NCBIfam" id="NF004393">
    <property type="entry name" value="PRK05751.1-4"/>
    <property type="match status" value="1"/>
</dbReference>
<comment type="caution">
    <text evidence="6">The sequence shown here is derived from an EMBL/GenBank/DDBJ whole genome shotgun (WGS) entry which is preliminary data.</text>
</comment>
<keyword evidence="7" id="KW-1185">Reference proteome</keyword>
<name>A0ABM9AI35_9GAMM</name>
<proteinExistence type="inferred from homology"/>